<dbReference type="AlphaFoldDB" id="A0A543C047"/>
<dbReference type="RefSeq" id="WP_141962483.1">
    <property type="nucleotide sequence ID" value="NZ_VFOZ01000002.1"/>
</dbReference>
<protein>
    <submittedName>
        <fullName evidence="1">Uncharacterized protein</fullName>
    </submittedName>
</protein>
<comment type="caution">
    <text evidence="1">The sequence shown here is derived from an EMBL/GenBank/DDBJ whole genome shotgun (WGS) entry which is preliminary data.</text>
</comment>
<keyword evidence="2" id="KW-1185">Reference proteome</keyword>
<sequence length="348" mass="38452">MRPRTSRSLHFVGSIPADGAEEAMRSMLSWGGPYVRSVTDGEVGDQGRWIADLVNGFAEHPDLTLVSKGEWSNYRDIPRFRVRRGHRLDAGHLDFRRDTDALAALPVFRALRAESRRDDLSFQVGIPGDLDLALFTFGPLGALRHRAVFRQVLAREIRHVHAEAGDDVIFQIEMPAELIVMCRTPRPLCGIMAVLLARGVTKLIRQTLTGTRFGLHLCLGDLNHESLGKPRTTRPLVQIANALARQWPPGRPLEYLHAPLTGGADPVPAEPAYYTPLRDLHLHPRTRFIAGLVQETSTTARLRHALELTETAYGEPVDIAAGCGLARRTPEAAAANAELSRMLCEDAP</sequence>
<dbReference type="Proteomes" id="UP000316096">
    <property type="component" value="Unassembled WGS sequence"/>
</dbReference>
<accession>A0A543C047</accession>
<gene>
    <name evidence="1" type="ORF">FB559_7753</name>
</gene>
<dbReference type="EMBL" id="VFOZ01000002">
    <property type="protein sequence ID" value="TQL90449.1"/>
    <property type="molecule type" value="Genomic_DNA"/>
</dbReference>
<name>A0A543C047_9ACTN</name>
<organism evidence="1 2">
    <name type="scientific">Actinoallomurus bryophytorum</name>
    <dbReference type="NCBI Taxonomy" id="1490222"/>
    <lineage>
        <taxon>Bacteria</taxon>
        <taxon>Bacillati</taxon>
        <taxon>Actinomycetota</taxon>
        <taxon>Actinomycetes</taxon>
        <taxon>Streptosporangiales</taxon>
        <taxon>Thermomonosporaceae</taxon>
        <taxon>Actinoallomurus</taxon>
    </lineage>
</organism>
<reference evidence="1 2" key="1">
    <citation type="submission" date="2019-06" db="EMBL/GenBank/DDBJ databases">
        <title>Sequencing the genomes of 1000 actinobacteria strains.</title>
        <authorList>
            <person name="Klenk H.-P."/>
        </authorList>
    </citation>
    <scope>NUCLEOTIDE SEQUENCE [LARGE SCALE GENOMIC DNA]</scope>
    <source>
        <strain evidence="1 2">DSM 102200</strain>
    </source>
</reference>
<proteinExistence type="predicted"/>
<evidence type="ECO:0000313" key="2">
    <source>
        <dbReference type="Proteomes" id="UP000316096"/>
    </source>
</evidence>
<evidence type="ECO:0000313" key="1">
    <source>
        <dbReference type="EMBL" id="TQL90449.1"/>
    </source>
</evidence>
<dbReference type="OrthoDB" id="4504900at2"/>